<organism evidence="3 4">
    <name type="scientific">Candida viswanathii</name>
    <dbReference type="NCBI Taxonomy" id="5486"/>
    <lineage>
        <taxon>Eukaryota</taxon>
        <taxon>Fungi</taxon>
        <taxon>Dikarya</taxon>
        <taxon>Ascomycota</taxon>
        <taxon>Saccharomycotina</taxon>
        <taxon>Pichiomycetes</taxon>
        <taxon>Debaryomycetaceae</taxon>
        <taxon>Candida/Lodderomyces clade</taxon>
        <taxon>Candida</taxon>
    </lineage>
</organism>
<dbReference type="AlphaFoldDB" id="A0A367YIN9"/>
<dbReference type="PANTHER" id="PTHR43482">
    <property type="entry name" value="PROTEIN AST1-RELATED"/>
    <property type="match status" value="1"/>
</dbReference>
<reference evidence="3 4" key="1">
    <citation type="submission" date="2018-06" db="EMBL/GenBank/DDBJ databases">
        <title>Whole genome sequencing of Candida tropicalis (genome annotated by CSBL at Korea University).</title>
        <authorList>
            <person name="Ahn J."/>
        </authorList>
    </citation>
    <scope>NUCLEOTIDE SEQUENCE [LARGE SCALE GENOMIC DNA]</scope>
    <source>
        <strain evidence="3 4">ATCC 20962</strain>
    </source>
</reference>
<accession>A0A367YIN9</accession>
<dbReference type="Proteomes" id="UP000253472">
    <property type="component" value="Unassembled WGS sequence"/>
</dbReference>
<name>A0A367YIN9_9ASCO</name>
<feature type="region of interest" description="Disordered" evidence="1">
    <location>
        <begin position="288"/>
        <end position="312"/>
    </location>
</feature>
<gene>
    <name evidence="3" type="primary">AST1_0</name>
    <name evidence="3" type="ORF">Cantr_01509</name>
</gene>
<protein>
    <submittedName>
        <fullName evidence="3">Protein AST1</fullName>
    </submittedName>
</protein>
<dbReference type="InterPro" id="IPR011032">
    <property type="entry name" value="GroES-like_sf"/>
</dbReference>
<evidence type="ECO:0000256" key="1">
    <source>
        <dbReference type="SAM" id="MobiDB-lite"/>
    </source>
</evidence>
<dbReference type="STRING" id="5486.A0A367YIN9"/>
<feature type="domain" description="Alcohol dehydrogenase-like N-terminal" evidence="2">
    <location>
        <begin position="177"/>
        <end position="236"/>
    </location>
</feature>
<evidence type="ECO:0000313" key="3">
    <source>
        <dbReference type="EMBL" id="RCK65753.1"/>
    </source>
</evidence>
<comment type="caution">
    <text evidence="3">The sequence shown here is derived from an EMBL/GenBank/DDBJ whole genome shotgun (WGS) entry which is preliminary data.</text>
</comment>
<dbReference type="Gene3D" id="3.90.180.10">
    <property type="entry name" value="Medium-chain alcohol dehydrogenases, catalytic domain"/>
    <property type="match status" value="1"/>
</dbReference>
<feature type="region of interest" description="Disordered" evidence="1">
    <location>
        <begin position="110"/>
        <end position="136"/>
    </location>
</feature>
<feature type="compositionally biased region" description="Basic and acidic residues" evidence="1">
    <location>
        <begin position="1"/>
        <end position="26"/>
    </location>
</feature>
<dbReference type="EMBL" id="QLNQ01000019">
    <property type="protein sequence ID" value="RCK65753.1"/>
    <property type="molecule type" value="Genomic_DNA"/>
</dbReference>
<dbReference type="InterPro" id="IPR013154">
    <property type="entry name" value="ADH-like_N"/>
</dbReference>
<feature type="compositionally biased region" description="Acidic residues" evidence="1">
    <location>
        <begin position="288"/>
        <end position="304"/>
    </location>
</feature>
<dbReference type="PANTHER" id="PTHR43482:SF1">
    <property type="entry name" value="PROTEIN AST1-RELATED"/>
    <property type="match status" value="1"/>
</dbReference>
<dbReference type="InterPro" id="IPR052585">
    <property type="entry name" value="Lipid_raft_assoc_Zn_ADH"/>
</dbReference>
<dbReference type="SUPFAM" id="SSF50129">
    <property type="entry name" value="GroES-like"/>
    <property type="match status" value="1"/>
</dbReference>
<dbReference type="Pfam" id="PF08240">
    <property type="entry name" value="ADH_N"/>
    <property type="match status" value="1"/>
</dbReference>
<feature type="compositionally biased region" description="Basic and acidic residues" evidence="1">
    <location>
        <begin position="38"/>
        <end position="49"/>
    </location>
</feature>
<proteinExistence type="predicted"/>
<dbReference type="OrthoDB" id="201656at2759"/>
<evidence type="ECO:0000313" key="4">
    <source>
        <dbReference type="Proteomes" id="UP000253472"/>
    </source>
</evidence>
<keyword evidence="4" id="KW-1185">Reference proteome</keyword>
<evidence type="ECO:0000259" key="2">
    <source>
        <dbReference type="Pfam" id="PF08240"/>
    </source>
</evidence>
<feature type="region of interest" description="Disordered" evidence="1">
    <location>
        <begin position="1"/>
        <end position="96"/>
    </location>
</feature>
<feature type="compositionally biased region" description="Basic and acidic residues" evidence="1">
    <location>
        <begin position="74"/>
        <end position="91"/>
    </location>
</feature>
<sequence length="629" mass="71483">MSAEGEHKEPIEPKEEQPDAQLEERAPVQQTVPEPEEQPDKGPDDGAKDDYEEPPVEKKKSKKKSVGFAPPPEEDLREHHKIIKEKEEMRAKSNPFHRIPPELAYLEKRDKSIDPKPLKQSAPAAPARTSKPANPANSYLPPLSKLKFFDIKHLSVQNSETELQFQYSQINLPPSSDTIIVDVKYGGLNSIDVAKIQRYRLNLSNVKVGLGYEFSGIVTNVGSSYKSKFAEGDVVYGLIEISSRRGALSSSQIIYPSRDVVIKIDQDKLDRLDEVDIDLTNLGTNDEFEVGEDEDETTTAEDGVDNTSKASSAEPKEVPVLAKLCSFPLLYNCAKQLLKNLKIRNNLANILINGGDTNIGLTIIQLLLGSYNLDYLNLIIIVRERTQEHMEKLMGQLQEKFKDPATVKRVRCIAFDSVNNDLIFPGEYIPIAYKKKDFFASEVIDALLVPQYAHEKIDEKNINNYKLDMIIDLVGCRKYFETSSTKINTFDSINMPFKDHIACPVGKLFNGNVKEPFLKRILKPKSSGSCLVSGCNYYLDEPCYDAHRFIEGSALWTSSWLGNYWSSYNYYDNIVWGQLWKKDRTEEALQLVLEGKLRFKVDEFTDWKNYKRNDVKDKDAKIIVKVEDF</sequence>